<evidence type="ECO:0000313" key="2">
    <source>
        <dbReference type="EMBL" id="GAV53240.1"/>
    </source>
</evidence>
<keyword evidence="1" id="KW-0472">Membrane</keyword>
<name>A0A1Q3AC92_ZYGRO</name>
<feature type="transmembrane region" description="Helical" evidence="1">
    <location>
        <begin position="216"/>
        <end position="239"/>
    </location>
</feature>
<proteinExistence type="predicted"/>
<accession>A0A1Q3AC92</accession>
<feature type="transmembrane region" description="Helical" evidence="1">
    <location>
        <begin position="137"/>
        <end position="158"/>
    </location>
</feature>
<evidence type="ECO:0008006" key="4">
    <source>
        <dbReference type="Google" id="ProtNLM"/>
    </source>
</evidence>
<sequence>MEGNVNEITSSDRVYQLRRKNFQKKLVVQLSYLGYLVILLEYVKYGCTIWTLILRTVTQSLLAAPFPNDTQIRRLSLHTETSGSSYFSRLSNVVPSNNGVTTMPGAFIEGGRQESANNQEDQIKEEVNEVKRKIRTVLFHASLTVNLLYILMSILFPVDFIGQLEGNYLHEDGLTNAPSPFNNVNGFVQGERKGGFFMQMIGESVPQSNFKGNVGIIMFEMAIVVCQFGLFVLTCINFAELGHQDPEVSSHSDGYDGKVFVTQIDPNRAIEIVMETESNDDNPENWPHNMV</sequence>
<evidence type="ECO:0000256" key="1">
    <source>
        <dbReference type="SAM" id="Phobius"/>
    </source>
</evidence>
<comment type="caution">
    <text evidence="2">The sequence shown here is derived from an EMBL/GenBank/DDBJ whole genome shotgun (WGS) entry which is preliminary data.</text>
</comment>
<dbReference type="Proteomes" id="UP000187013">
    <property type="component" value="Unassembled WGS sequence"/>
</dbReference>
<dbReference type="AlphaFoldDB" id="A0A1Q3AC92"/>
<evidence type="ECO:0000313" key="3">
    <source>
        <dbReference type="Proteomes" id="UP000187013"/>
    </source>
</evidence>
<keyword evidence="1" id="KW-0812">Transmembrane</keyword>
<protein>
    <recommendedName>
        <fullName evidence="4">DUF1746 domain-containing protein</fullName>
    </recommendedName>
</protein>
<keyword evidence="1" id="KW-1133">Transmembrane helix</keyword>
<organism evidence="2 3">
    <name type="scientific">Zygosaccharomyces rouxii</name>
    <dbReference type="NCBI Taxonomy" id="4956"/>
    <lineage>
        <taxon>Eukaryota</taxon>
        <taxon>Fungi</taxon>
        <taxon>Dikarya</taxon>
        <taxon>Ascomycota</taxon>
        <taxon>Saccharomycotina</taxon>
        <taxon>Saccharomycetes</taxon>
        <taxon>Saccharomycetales</taxon>
        <taxon>Saccharomycetaceae</taxon>
        <taxon>Zygosaccharomyces</taxon>
    </lineage>
</organism>
<dbReference type="EMBL" id="BDGX01000035">
    <property type="protein sequence ID" value="GAV53240.1"/>
    <property type="molecule type" value="Genomic_DNA"/>
</dbReference>
<gene>
    <name evidence="2" type="ORF">ZYGR_0AI05240</name>
</gene>
<dbReference type="OrthoDB" id="4068068at2759"/>
<feature type="transmembrane region" description="Helical" evidence="1">
    <location>
        <begin position="26"/>
        <end position="43"/>
    </location>
</feature>
<reference evidence="2 3" key="1">
    <citation type="submission" date="2016-08" db="EMBL/GenBank/DDBJ databases">
        <title>Draft genome sequence of allopolyploid Zygosaccharomyces rouxii.</title>
        <authorList>
            <person name="Watanabe J."/>
            <person name="Uehara K."/>
            <person name="Mogi Y."/>
            <person name="Tsukioka Y."/>
        </authorList>
    </citation>
    <scope>NUCLEOTIDE SEQUENCE [LARGE SCALE GENOMIC DNA]</scope>
    <source>
        <strain evidence="2 3">NBRC 110957</strain>
    </source>
</reference>